<protein>
    <submittedName>
        <fullName evidence="3">Xylose isomerase family protein</fullName>
    </submittedName>
</protein>
<dbReference type="PANTHER" id="PTHR43489">
    <property type="entry name" value="ISOMERASE"/>
    <property type="match status" value="1"/>
</dbReference>
<dbReference type="SUPFAM" id="SSF51658">
    <property type="entry name" value="Xylose isomerase-like"/>
    <property type="match status" value="1"/>
</dbReference>
<reference evidence="3 4" key="1">
    <citation type="journal article" date="2013" name="PLoS ONE">
        <title>Poles Apart: Arctic and Antarctic Octadecabacter strains Share High Genome Plasticity and a New Type of Xanthorhodopsin.</title>
        <authorList>
            <person name="Vollmers J."/>
            <person name="Voget S."/>
            <person name="Dietrich S."/>
            <person name="Gollnow K."/>
            <person name="Smits M."/>
            <person name="Meyer K."/>
            <person name="Brinkhoff T."/>
            <person name="Simon M."/>
            <person name="Daniel R."/>
        </authorList>
    </citation>
    <scope>NUCLEOTIDE SEQUENCE [LARGE SCALE GENOMIC DNA]</scope>
    <source>
        <strain evidence="3 4">238</strain>
    </source>
</reference>
<gene>
    <name evidence="3" type="ORF">OA238_c35220</name>
</gene>
<dbReference type="HOGENOM" id="CLU_050006_10_0_5"/>
<dbReference type="AlphaFoldDB" id="M9RSR8"/>
<dbReference type="InterPro" id="IPR036237">
    <property type="entry name" value="Xyl_isomerase-like_sf"/>
</dbReference>
<organism evidence="3 4">
    <name type="scientific">Octadecabacter arcticus 238</name>
    <dbReference type="NCBI Taxonomy" id="391616"/>
    <lineage>
        <taxon>Bacteria</taxon>
        <taxon>Pseudomonadati</taxon>
        <taxon>Pseudomonadota</taxon>
        <taxon>Alphaproteobacteria</taxon>
        <taxon>Rhodobacterales</taxon>
        <taxon>Roseobacteraceae</taxon>
        <taxon>Octadecabacter</taxon>
    </lineage>
</organism>
<feature type="domain" description="Xylose isomerase-like TIM barrel" evidence="2">
    <location>
        <begin position="9"/>
        <end position="144"/>
    </location>
</feature>
<dbReference type="eggNOG" id="COG3622">
    <property type="taxonomic scope" value="Bacteria"/>
</dbReference>
<dbReference type="InterPro" id="IPR013022">
    <property type="entry name" value="Xyl_isomerase-like_TIM-brl"/>
</dbReference>
<dbReference type="Gene3D" id="3.20.20.150">
    <property type="entry name" value="Divalent-metal-dependent TIM barrel enzymes"/>
    <property type="match status" value="1"/>
</dbReference>
<evidence type="ECO:0000259" key="2">
    <source>
        <dbReference type="Pfam" id="PF01261"/>
    </source>
</evidence>
<dbReference type="GO" id="GO:0008903">
    <property type="term" value="F:hydroxypyruvate isomerase activity"/>
    <property type="evidence" value="ECO:0007669"/>
    <property type="project" value="TreeGrafter"/>
</dbReference>
<evidence type="ECO:0000313" key="3">
    <source>
        <dbReference type="EMBL" id="AGI73491.1"/>
    </source>
</evidence>
<dbReference type="STRING" id="391616.OA238_c35220"/>
<dbReference type="GO" id="GO:0046487">
    <property type="term" value="P:glyoxylate metabolic process"/>
    <property type="evidence" value="ECO:0007669"/>
    <property type="project" value="TreeGrafter"/>
</dbReference>
<sequence length="145" mass="16107">MAGVAAGPAARHCFVQNLKWASAFAPRQSLTIEPINETDMAGYFLNDFDLAMEVLEEVAAPNLHLQFDAYHAAKITGDVSGTWDKVKSRVVHIQVGGVPDRHEPSGGDFDYPAFFRLLDRQNYKGWVSGEYHPAARTNENLSWIS</sequence>
<dbReference type="PANTHER" id="PTHR43489:SF6">
    <property type="entry name" value="HYDROXYPYRUVATE ISOMERASE-RELATED"/>
    <property type="match status" value="1"/>
</dbReference>
<dbReference type="EMBL" id="CP003742">
    <property type="protein sequence ID" value="AGI73491.1"/>
    <property type="molecule type" value="Genomic_DNA"/>
</dbReference>
<keyword evidence="4" id="KW-1185">Reference proteome</keyword>
<keyword evidence="1 3" id="KW-0413">Isomerase</keyword>
<dbReference type="KEGG" id="oar:OA238_c35220"/>
<dbReference type="InterPro" id="IPR050417">
    <property type="entry name" value="Sugar_Epim/Isomerase"/>
</dbReference>
<dbReference type="Proteomes" id="UP000004688">
    <property type="component" value="Chromosome"/>
</dbReference>
<evidence type="ECO:0000313" key="4">
    <source>
        <dbReference type="Proteomes" id="UP000004688"/>
    </source>
</evidence>
<dbReference type="Pfam" id="PF01261">
    <property type="entry name" value="AP_endonuc_2"/>
    <property type="match status" value="1"/>
</dbReference>
<proteinExistence type="predicted"/>
<name>M9RSR8_9RHOB</name>
<accession>M9RSR8</accession>
<evidence type="ECO:0000256" key="1">
    <source>
        <dbReference type="ARBA" id="ARBA00023235"/>
    </source>
</evidence>